<dbReference type="Pfam" id="PF12138">
    <property type="entry name" value="Spherulin4"/>
    <property type="match status" value="2"/>
</dbReference>
<dbReference type="PANTHER" id="PTHR35040">
    <property type="match status" value="1"/>
</dbReference>
<comment type="caution">
    <text evidence="1">The sequence shown here is derived from an EMBL/GenBank/DDBJ whole genome shotgun (WGS) entry which is preliminary data.</text>
</comment>
<dbReference type="PANTHER" id="PTHR35040:SF9">
    <property type="entry name" value="4-LIKE CELL SURFACE PROTEIN, PUTATIVE (AFU_ORTHOLOGUE AFUA_4G14080)-RELATED"/>
    <property type="match status" value="1"/>
</dbReference>
<keyword evidence="2" id="KW-1185">Reference proteome</keyword>
<dbReference type="EMBL" id="MUNK01000042">
    <property type="protein sequence ID" value="OTA35587.1"/>
    <property type="molecule type" value="Genomic_DNA"/>
</dbReference>
<sequence length="234" mass="25689">MLKSNFILVPLYMFPFPGAWDPLLHAAQKHPEINFHAIINPDSGPGQDSCPGPEYSAALANLIAYPNIQTLGYVHTANRWDCGSNSNEICTCSQPLSALRANITRYARWPRAGCSSPVEGMSRGSNTVFFNTGVRTDEAYWRIADHINVFENTAEVFDVNGLSAFTGTGRYASRSTVIINGYEGSVAGLRASVDVLLNRGYKSIAGLYISNHNQPYDRFPEFWEGLVEAVAGFV</sequence>
<protein>
    <submittedName>
        <fullName evidence="1">Uncharacterized protein</fullName>
    </submittedName>
</protein>
<dbReference type="AlphaFoldDB" id="A0A1Z5THV9"/>
<name>A0A1Z5THV9_HORWE</name>
<dbReference type="Proteomes" id="UP000194280">
    <property type="component" value="Unassembled WGS sequence"/>
</dbReference>
<organism evidence="1 2">
    <name type="scientific">Hortaea werneckii EXF-2000</name>
    <dbReference type="NCBI Taxonomy" id="1157616"/>
    <lineage>
        <taxon>Eukaryota</taxon>
        <taxon>Fungi</taxon>
        <taxon>Dikarya</taxon>
        <taxon>Ascomycota</taxon>
        <taxon>Pezizomycotina</taxon>
        <taxon>Dothideomycetes</taxon>
        <taxon>Dothideomycetidae</taxon>
        <taxon>Mycosphaerellales</taxon>
        <taxon>Teratosphaeriaceae</taxon>
        <taxon>Hortaea</taxon>
    </lineage>
</organism>
<evidence type="ECO:0000313" key="2">
    <source>
        <dbReference type="Proteomes" id="UP000194280"/>
    </source>
</evidence>
<dbReference type="InParanoid" id="A0A1Z5THV9"/>
<gene>
    <name evidence="1" type="ORF">BTJ68_04688</name>
</gene>
<dbReference type="VEuPathDB" id="FungiDB:BTJ68_04688"/>
<dbReference type="InterPro" id="IPR021986">
    <property type="entry name" value="Spherulin4"/>
</dbReference>
<proteinExistence type="predicted"/>
<dbReference type="OrthoDB" id="5342184at2759"/>
<reference evidence="1 2" key="1">
    <citation type="submission" date="2017-01" db="EMBL/GenBank/DDBJ databases">
        <title>The recent genome duplication of the halophilic yeast Hortaea werneckii: insights from long-read sequencing.</title>
        <authorList>
            <person name="Sinha S."/>
            <person name="Flibotte S."/>
            <person name="Neira M."/>
            <person name="Lenassi M."/>
            <person name="Gostincar C."/>
            <person name="Stajich J.E."/>
            <person name="Nislow C.E."/>
        </authorList>
    </citation>
    <scope>NUCLEOTIDE SEQUENCE [LARGE SCALE GENOMIC DNA]</scope>
    <source>
        <strain evidence="1 2">EXF-2000</strain>
    </source>
</reference>
<evidence type="ECO:0000313" key="1">
    <source>
        <dbReference type="EMBL" id="OTA35587.1"/>
    </source>
</evidence>
<accession>A0A1Z5THV9</accession>